<feature type="transmembrane region" description="Helical" evidence="1">
    <location>
        <begin position="62"/>
        <end position="82"/>
    </location>
</feature>
<name>A0A0V0HRW5_SOLCH</name>
<organism evidence="2">
    <name type="scientific">Solanum chacoense</name>
    <name type="common">Chaco potato</name>
    <dbReference type="NCBI Taxonomy" id="4108"/>
    <lineage>
        <taxon>Eukaryota</taxon>
        <taxon>Viridiplantae</taxon>
        <taxon>Streptophyta</taxon>
        <taxon>Embryophyta</taxon>
        <taxon>Tracheophyta</taxon>
        <taxon>Spermatophyta</taxon>
        <taxon>Magnoliopsida</taxon>
        <taxon>eudicotyledons</taxon>
        <taxon>Gunneridae</taxon>
        <taxon>Pentapetalae</taxon>
        <taxon>asterids</taxon>
        <taxon>lamiids</taxon>
        <taxon>Solanales</taxon>
        <taxon>Solanaceae</taxon>
        <taxon>Solanoideae</taxon>
        <taxon>Solaneae</taxon>
        <taxon>Solanum</taxon>
    </lineage>
</organism>
<keyword evidence="1" id="KW-0472">Membrane</keyword>
<reference evidence="2" key="1">
    <citation type="submission" date="2015-12" db="EMBL/GenBank/DDBJ databases">
        <title>Gene expression during late stages of embryo sac development: a critical building block for successful pollen-pistil interactions.</title>
        <authorList>
            <person name="Liu Y."/>
            <person name="Joly V."/>
            <person name="Sabar M."/>
            <person name="Matton D.P."/>
        </authorList>
    </citation>
    <scope>NUCLEOTIDE SEQUENCE</scope>
</reference>
<keyword evidence="1" id="KW-1133">Transmembrane helix</keyword>
<dbReference type="EMBL" id="GEDG01015953">
    <property type="protein sequence ID" value="JAP22996.1"/>
    <property type="molecule type" value="Transcribed_RNA"/>
</dbReference>
<sequence>MSMWTYLQLDFKFGLFRQDMMLPNCSIIDFLFCLLDFVTMVTSSLNPLPLWLDGNIQHLDNLSLVSLRALYSNITIYLYAVVSHCFSHQQIDQCVPVMLGYRNMYGSGLCPLLCISLRISGFLRRSLSVSFGVKYVGTLCTQLLTLIWYDLTM</sequence>
<accession>A0A0V0HRW5</accession>
<proteinExistence type="predicted"/>
<keyword evidence="1" id="KW-0812">Transmembrane</keyword>
<feature type="transmembrane region" description="Helical" evidence="1">
    <location>
        <begin position="129"/>
        <end position="149"/>
    </location>
</feature>
<protein>
    <submittedName>
        <fullName evidence="2">Putative ovule protein</fullName>
    </submittedName>
</protein>
<evidence type="ECO:0000313" key="2">
    <source>
        <dbReference type="EMBL" id="JAP22996.1"/>
    </source>
</evidence>
<evidence type="ECO:0000256" key="1">
    <source>
        <dbReference type="SAM" id="Phobius"/>
    </source>
</evidence>
<feature type="transmembrane region" description="Helical" evidence="1">
    <location>
        <begin position="21"/>
        <end position="42"/>
    </location>
</feature>
<dbReference type="AlphaFoldDB" id="A0A0V0HRW5"/>